<feature type="region of interest" description="Disordered" evidence="1">
    <location>
        <begin position="1"/>
        <end position="40"/>
    </location>
</feature>
<feature type="domain" description="CI111 double-psi beta barrel" evidence="2">
    <location>
        <begin position="46"/>
        <end position="102"/>
    </location>
</feature>
<sequence length="116" mass="12406">MPSKSKKHSKSVTKLSHVDQSVSPQSSSCSTPLPESEVSEEDVLCSLDEVMRKYPSLIGRSALIGRVTDVTEAKGCKLWLSESSMVASSLTPGSTVSVIVIAHVFYLTGNCCRISS</sequence>
<keyword evidence="4" id="KW-1185">Reference proteome</keyword>
<gene>
    <name evidence="3" type="ORF">TEA_021321</name>
</gene>
<evidence type="ECO:0000256" key="1">
    <source>
        <dbReference type="SAM" id="MobiDB-lite"/>
    </source>
</evidence>
<name>A0A4S4DS57_CAMSN</name>
<dbReference type="Pfam" id="PF26429">
    <property type="entry name" value="DPBB_CI111"/>
    <property type="match status" value="1"/>
</dbReference>
<dbReference type="Proteomes" id="UP000306102">
    <property type="component" value="Unassembled WGS sequence"/>
</dbReference>
<feature type="compositionally biased region" description="Basic residues" evidence="1">
    <location>
        <begin position="1"/>
        <end position="11"/>
    </location>
</feature>
<evidence type="ECO:0000259" key="2">
    <source>
        <dbReference type="Pfam" id="PF26429"/>
    </source>
</evidence>
<proteinExistence type="predicted"/>
<accession>A0A4S4DS57</accession>
<evidence type="ECO:0000313" key="4">
    <source>
        <dbReference type="Proteomes" id="UP000306102"/>
    </source>
</evidence>
<protein>
    <recommendedName>
        <fullName evidence="2">CI111 double-psi beta barrel domain-containing protein</fullName>
    </recommendedName>
</protein>
<reference evidence="3 4" key="1">
    <citation type="journal article" date="2018" name="Proc. Natl. Acad. Sci. U.S.A.">
        <title>Draft genome sequence of Camellia sinensis var. sinensis provides insights into the evolution of the tea genome and tea quality.</title>
        <authorList>
            <person name="Wei C."/>
            <person name="Yang H."/>
            <person name="Wang S."/>
            <person name="Zhao J."/>
            <person name="Liu C."/>
            <person name="Gao L."/>
            <person name="Xia E."/>
            <person name="Lu Y."/>
            <person name="Tai Y."/>
            <person name="She G."/>
            <person name="Sun J."/>
            <person name="Cao H."/>
            <person name="Tong W."/>
            <person name="Gao Q."/>
            <person name="Li Y."/>
            <person name="Deng W."/>
            <person name="Jiang X."/>
            <person name="Wang W."/>
            <person name="Chen Q."/>
            <person name="Zhang S."/>
            <person name="Li H."/>
            <person name="Wu J."/>
            <person name="Wang P."/>
            <person name="Li P."/>
            <person name="Shi C."/>
            <person name="Zheng F."/>
            <person name="Jian J."/>
            <person name="Huang B."/>
            <person name="Shan D."/>
            <person name="Shi M."/>
            <person name="Fang C."/>
            <person name="Yue Y."/>
            <person name="Li F."/>
            <person name="Li D."/>
            <person name="Wei S."/>
            <person name="Han B."/>
            <person name="Jiang C."/>
            <person name="Yin Y."/>
            <person name="Xia T."/>
            <person name="Zhang Z."/>
            <person name="Bennetzen J.L."/>
            <person name="Zhao S."/>
            <person name="Wan X."/>
        </authorList>
    </citation>
    <scope>NUCLEOTIDE SEQUENCE [LARGE SCALE GENOMIC DNA]</scope>
    <source>
        <strain evidence="4">cv. Shuchazao</strain>
        <tissue evidence="3">Leaf</tissue>
    </source>
</reference>
<dbReference type="AlphaFoldDB" id="A0A4S4DS57"/>
<evidence type="ECO:0000313" key="3">
    <source>
        <dbReference type="EMBL" id="THG06003.1"/>
    </source>
</evidence>
<dbReference type="InterPro" id="IPR058958">
    <property type="entry name" value="DPBB_CI111"/>
</dbReference>
<dbReference type="STRING" id="542762.A0A4S4DS57"/>
<comment type="caution">
    <text evidence="3">The sequence shown here is derived from an EMBL/GenBank/DDBJ whole genome shotgun (WGS) entry which is preliminary data.</text>
</comment>
<dbReference type="EMBL" id="SDRB02010519">
    <property type="protein sequence ID" value="THG06003.1"/>
    <property type="molecule type" value="Genomic_DNA"/>
</dbReference>
<feature type="compositionally biased region" description="Low complexity" evidence="1">
    <location>
        <begin position="12"/>
        <end position="30"/>
    </location>
</feature>
<organism evidence="3 4">
    <name type="scientific">Camellia sinensis var. sinensis</name>
    <name type="common">China tea</name>
    <dbReference type="NCBI Taxonomy" id="542762"/>
    <lineage>
        <taxon>Eukaryota</taxon>
        <taxon>Viridiplantae</taxon>
        <taxon>Streptophyta</taxon>
        <taxon>Embryophyta</taxon>
        <taxon>Tracheophyta</taxon>
        <taxon>Spermatophyta</taxon>
        <taxon>Magnoliopsida</taxon>
        <taxon>eudicotyledons</taxon>
        <taxon>Gunneridae</taxon>
        <taxon>Pentapetalae</taxon>
        <taxon>asterids</taxon>
        <taxon>Ericales</taxon>
        <taxon>Theaceae</taxon>
        <taxon>Camellia</taxon>
    </lineage>
</organism>